<feature type="compositionally biased region" description="Basic and acidic residues" evidence="4">
    <location>
        <begin position="440"/>
        <end position="456"/>
    </location>
</feature>
<dbReference type="Gene3D" id="2.60.200.20">
    <property type="match status" value="1"/>
</dbReference>
<feature type="compositionally biased region" description="Basic and acidic residues" evidence="4">
    <location>
        <begin position="811"/>
        <end position="823"/>
    </location>
</feature>
<feature type="compositionally biased region" description="Gly residues" evidence="4">
    <location>
        <begin position="181"/>
        <end position="193"/>
    </location>
</feature>
<dbReference type="SUPFAM" id="SSF49879">
    <property type="entry name" value="SMAD/FHA domain"/>
    <property type="match status" value="1"/>
</dbReference>
<feature type="region of interest" description="Disordered" evidence="4">
    <location>
        <begin position="733"/>
        <end position="768"/>
    </location>
</feature>
<feature type="compositionally biased region" description="Basic and acidic residues" evidence="4">
    <location>
        <begin position="170"/>
        <end position="180"/>
    </location>
</feature>
<dbReference type="EMBL" id="BFEA01000417">
    <property type="protein sequence ID" value="GBG82775.1"/>
    <property type="molecule type" value="Genomic_DNA"/>
</dbReference>
<dbReference type="Gene3D" id="3.30.870.10">
    <property type="entry name" value="Endonuclease Chain A"/>
    <property type="match status" value="2"/>
</dbReference>
<feature type="domain" description="FHA" evidence="5">
    <location>
        <begin position="44"/>
        <end position="131"/>
    </location>
</feature>
<feature type="compositionally biased region" description="Basic and acidic residues" evidence="4">
    <location>
        <begin position="2170"/>
        <end position="2181"/>
    </location>
</feature>
<evidence type="ECO:0000256" key="2">
    <source>
        <dbReference type="PIRSR" id="PIRSR610347-2"/>
    </source>
</evidence>
<feature type="compositionally biased region" description="Gly residues" evidence="4">
    <location>
        <begin position="290"/>
        <end position="304"/>
    </location>
</feature>
<dbReference type="OrthoDB" id="47785at2759"/>
<feature type="compositionally biased region" description="Basic and acidic residues" evidence="4">
    <location>
        <begin position="334"/>
        <end position="348"/>
    </location>
</feature>
<feature type="compositionally biased region" description="Basic and acidic residues" evidence="4">
    <location>
        <begin position="221"/>
        <end position="230"/>
    </location>
</feature>
<dbReference type="CDD" id="cd09122">
    <property type="entry name" value="PLDc_Tdp1_1"/>
    <property type="match status" value="1"/>
</dbReference>
<dbReference type="Pfam" id="PF00498">
    <property type="entry name" value="FHA"/>
    <property type="match status" value="1"/>
</dbReference>
<feature type="region of interest" description="Disordered" evidence="4">
    <location>
        <begin position="1112"/>
        <end position="1286"/>
    </location>
</feature>
<comment type="caution">
    <text evidence="7">The sequence shown here is derived from an EMBL/GenBank/DDBJ whole genome shotgun (WGS) entry which is preliminary data.</text>
</comment>
<dbReference type="InterPro" id="IPR000253">
    <property type="entry name" value="FHA_dom"/>
</dbReference>
<feature type="binding site" evidence="2">
    <location>
        <position position="2026"/>
    </location>
    <ligand>
        <name>substrate</name>
    </ligand>
</feature>
<feature type="compositionally biased region" description="Basic and acidic residues" evidence="4">
    <location>
        <begin position="1254"/>
        <end position="1283"/>
    </location>
</feature>
<dbReference type="InterPro" id="IPR008984">
    <property type="entry name" value="SMAD_FHA_dom_sf"/>
</dbReference>
<gene>
    <name evidence="7" type="ORF">CBR_g36305</name>
</gene>
<dbReference type="CDD" id="cd00060">
    <property type="entry name" value="FHA"/>
    <property type="match status" value="1"/>
</dbReference>
<feature type="compositionally biased region" description="Basic and acidic residues" evidence="4">
    <location>
        <begin position="386"/>
        <end position="403"/>
    </location>
</feature>
<feature type="region of interest" description="Disordered" evidence="4">
    <location>
        <begin position="997"/>
        <end position="1067"/>
    </location>
</feature>
<feature type="compositionally biased region" description="Basic and acidic residues" evidence="4">
    <location>
        <begin position="753"/>
        <end position="762"/>
    </location>
</feature>
<dbReference type="PANTHER" id="PTHR12415:SF3">
    <property type="entry name" value="OS04G0403400 PROTEIN"/>
    <property type="match status" value="1"/>
</dbReference>
<dbReference type="GO" id="GO:0006281">
    <property type="term" value="P:DNA repair"/>
    <property type="evidence" value="ECO:0007669"/>
    <property type="project" value="InterPro"/>
</dbReference>
<feature type="domain" description="PLD phosphodiesterase" evidence="6">
    <location>
        <begin position="1406"/>
        <end position="1436"/>
    </location>
</feature>
<feature type="region of interest" description="Disordered" evidence="4">
    <location>
        <begin position="798"/>
        <end position="840"/>
    </location>
</feature>
<dbReference type="PANTHER" id="PTHR12415">
    <property type="entry name" value="TYROSYL-DNA PHOSPHODIESTERASE 1"/>
    <property type="match status" value="1"/>
</dbReference>
<dbReference type="PROSITE" id="PS50035">
    <property type="entry name" value="PLD"/>
    <property type="match status" value="1"/>
</dbReference>
<dbReference type="InterPro" id="IPR001736">
    <property type="entry name" value="PLipase_D/transphosphatidylase"/>
</dbReference>
<feature type="compositionally biased region" description="Basic and acidic residues" evidence="4">
    <location>
        <begin position="274"/>
        <end position="289"/>
    </location>
</feature>
<dbReference type="SUPFAM" id="SSF56024">
    <property type="entry name" value="Phospholipase D/nuclease"/>
    <property type="match status" value="2"/>
</dbReference>
<feature type="region of interest" description="Disordered" evidence="4">
    <location>
        <begin position="265"/>
        <end position="472"/>
    </location>
</feature>
<keyword evidence="8" id="KW-1185">Reference proteome</keyword>
<dbReference type="CDD" id="cd09123">
    <property type="entry name" value="PLDc_Tdp1_2"/>
    <property type="match status" value="1"/>
</dbReference>
<feature type="active site" description="Proton donor/acceptor" evidence="1">
    <location>
        <position position="2024"/>
    </location>
</feature>
<dbReference type="SMART" id="SM00240">
    <property type="entry name" value="FHA"/>
    <property type="match status" value="1"/>
</dbReference>
<dbReference type="Pfam" id="PF06087">
    <property type="entry name" value="Tyr-DNA_phospho"/>
    <property type="match status" value="2"/>
</dbReference>
<dbReference type="Proteomes" id="UP000265515">
    <property type="component" value="Unassembled WGS sequence"/>
</dbReference>
<dbReference type="PROSITE" id="PS50006">
    <property type="entry name" value="FHA_DOMAIN"/>
    <property type="match status" value="1"/>
</dbReference>
<dbReference type="GO" id="GO:0008081">
    <property type="term" value="F:phosphoric diester hydrolase activity"/>
    <property type="evidence" value="ECO:0007669"/>
    <property type="project" value="InterPro"/>
</dbReference>
<feature type="region of interest" description="Disordered" evidence="4">
    <location>
        <begin position="161"/>
        <end position="230"/>
    </location>
</feature>
<protein>
    <recommendedName>
        <fullName evidence="9">FHA domain-containing protein</fullName>
    </recommendedName>
</protein>
<dbReference type="STRING" id="69332.A0A388LKL2"/>
<proteinExistence type="predicted"/>
<sequence length="2318" mass="246396">MVRLDCSQSMAMADLHCLSSVARMLHVAGGRTCEVFHVVPGKVYTIGRSKTSCDLVFEDRRVSRRHCQIKLNETGYKLLLRDGYDLDNERSTTPSAHVPCGKSMLKERGKIPSVPISSLSCNGVYIDGTKVVSGVWAEVQDGAEVSLVACTRDGKPIDGAFGEPIGFRIDVQKDRHDPRRGSGGGGDDGGGSGPVPRAHSIYTNDSNRNDSDNNHGQTHGNEQDADKVSEGRESCRRIDCDDGDGGGNEYCGLVEVQKGSMVEEGAGWSGGVKQEGEGEACRTRSRGRESAGGGGGGQGGGTAGGVASYGKEAEDSGHEGVGKLAGGHSSTEAARAKGDGGEERRGDARVNACNKYKDSEDGGERGVGGDQVKREEDTCVEVALAEDGRENRVGREGGEGKGEGEEEEGPGEAGTCGTQAHGEGGVGEEGGARGRTGAVSDREAEGRGGRDGERGTLGRGVKGGGEGKETGRVGEVERAGKCIYHKAAEVYGNSMLKGAGGRYAGRSASVGADLGQGPGGNKCRRGVERVGGGGCKVEGGKGEEEETCSAGVGAEGGGKKGQGRSGDGDGSVDQREGLRKGSSWEWAIQSSLPKKLELRVSRKRKLDDQVAMGLGEQERAPCSCSNDVQGALAGNNCLAVLTAGAHWRGSCAGAVEHTNAGFSQGKYIHVIEVGSGGYDAHQHGSDDSTWTKSEVQLWRKKMRLMDAESSEEWIGSDAWRWCQQEELWYVGEGANREKEVEEREEEKEEAEVEEKGKDSQRDGDEEEHAVWELKLSASSVEAEPEGQLVTWLPTGSVCARGEEAPSSPKKKVGDGGESHRICDDENNGDDDGVGGPNGGSSSIVAMPGGVYPIMGGHAGPPSLSHCPLELHLSGSLEECLGDHNNIVFSGGGKGFGKPYNLDRSKTVVFTRELVFCHEPGRSNLVEECGDGGGLVGGGVNVGCEGDEACICVAARPAAGDKKSGYGNESRQGNFVHCREDVCAANCPIMESVGKSSSASEVFGLTRSTGPDGCGGREKENEGNPGDRGEEPGLLVIEQDGNGKARCQQRSRDDRQRSQHNATFWVGPQPHAGRIIMGASRAGEVSRDDGVSSKREHGVLSSSFAGKEGAYSAVPSGTRSSSPAVACVAERDRGGRGERTQLSGAGCKIPDANLGGEKRTGMGSSSIINKDAALAGKEEDEEASASDPQQNCAESDEVARRACEGEEERGGEGGGAEHESEAHSMGSSDEGAALAGKAEGEEPSASDPRQNCADELERRACEGEEERGREGGGAKHQSEAHSSHGESLLDEWGRNGRLCLNFLDCLEPGSKGNEGCVSLDDLLSPVSDLKAIFAATFTLDFWWFLTAHGIPPSVPVTIACHHREHGWSHAVEDRWERPEPSIWPNLVLVYPVFPDVNRWKSSKDGSGMGCHHPKLFIIERRNHVRVIVTSANLNSRQWQQVTNTVWWQDFRRRPEPDLLSIFPSSFTAFGRSGSTCSMVNDFSAELAAFVSSLVADVPSESHWVLDLIHYDFSAAGGWLLASAPGLHSPHCPPFPLVKAPPAAKQVKDCQGTDQGMMLTVRGKYVCRALHKGEAVAAASVRTAKCGAIAAEDTVPDNVDGCSVEAEGRGGMQMQGSPLAECSAAVNSGCGVVQAQAQAQAQAQNLSHLSFSSPLWMDTLEENRDIVNLGCIEACLVGLHHRFSDAADPTGLRLRSLMECSGGSVFSRNCGKHPRSSQTELAGASYAGHGLVNVRLCRMRGVAADENAVGVVIPAKPNVRTQGTKRPEFMTGESRLRFLLASKNDPGFGRREQEQDEGVSTGEQGGIMLGFLPRATAQWVAPLWDAGVCRFSASLPSKDLLEAAAAHGEGLVRLWLYPFRGPAFCKLGKKANDGDADALVPALVKLLVAIKRPLGLWRLQHILAQHRWPDEAETDFDFGSSSVGTSLDAAFLGAFSAAAGRRSLYVSSDEESDPEWGCWTAKHEAKNPSVKIVFPTIERVIAGKMGASPSSGLLCFAESTWSRLKSSGIFHDAVPHPAERAGIPMHIKVGRRRFQTSPCSQAFGWMYCGSHNFSPAAWGRPVGTGPLSSPGGWYGPLSAAGSIMGPVGLHIHNYEFGIIFIEPPPTHSVKWLGLKGGSVSHRTRCQRAGWRMVGGRKYRIQPNRMELKIRKCPEYAAAAAAADDDDDDDDDVLHNDGSREDNRNSTMLAGCKDTGLDRFVVPFRIPPPPYTSEDEPATQKKLRMAVIAEREEAMLRMVTTCANPSDAAKPGVAFAGDLISSDDESPSEMCEEPDEEELLAEGGGRAVHSEEDVRVEMMALTQKEDDEYAATLWTQLADEG</sequence>
<evidence type="ECO:0000256" key="4">
    <source>
        <dbReference type="SAM" id="MobiDB-lite"/>
    </source>
</evidence>
<feature type="region of interest" description="Disordered" evidence="4">
    <location>
        <begin position="536"/>
        <end position="580"/>
    </location>
</feature>
<evidence type="ECO:0000256" key="3">
    <source>
        <dbReference type="PIRSR" id="PIRSR610347-3"/>
    </source>
</evidence>
<accession>A0A388LKL2</accession>
<feature type="compositionally biased region" description="Basic and acidic residues" evidence="4">
    <location>
        <begin position="311"/>
        <end position="321"/>
    </location>
</feature>
<evidence type="ECO:0000259" key="6">
    <source>
        <dbReference type="PROSITE" id="PS50035"/>
    </source>
</evidence>
<dbReference type="GO" id="GO:0005634">
    <property type="term" value="C:nucleus"/>
    <property type="evidence" value="ECO:0007669"/>
    <property type="project" value="InterPro"/>
</dbReference>
<feature type="compositionally biased region" description="Basic and acidic residues" evidence="4">
    <location>
        <begin position="355"/>
        <end position="364"/>
    </location>
</feature>
<feature type="compositionally biased region" description="Acidic residues" evidence="4">
    <location>
        <begin position="742"/>
        <end position="752"/>
    </location>
</feature>
<evidence type="ECO:0000313" key="8">
    <source>
        <dbReference type="Proteomes" id="UP000265515"/>
    </source>
</evidence>
<name>A0A388LKL2_CHABU</name>
<feature type="region of interest" description="Disordered" evidence="4">
    <location>
        <begin position="2158"/>
        <end position="2186"/>
    </location>
</feature>
<reference evidence="7 8" key="1">
    <citation type="journal article" date="2018" name="Cell">
        <title>The Chara Genome: Secondary Complexity and Implications for Plant Terrestrialization.</title>
        <authorList>
            <person name="Nishiyama T."/>
            <person name="Sakayama H."/>
            <person name="Vries J.D."/>
            <person name="Buschmann H."/>
            <person name="Saint-Marcoux D."/>
            <person name="Ullrich K.K."/>
            <person name="Haas F.B."/>
            <person name="Vanderstraeten L."/>
            <person name="Becker D."/>
            <person name="Lang D."/>
            <person name="Vosolsobe S."/>
            <person name="Rombauts S."/>
            <person name="Wilhelmsson P.K.I."/>
            <person name="Janitza P."/>
            <person name="Kern R."/>
            <person name="Heyl A."/>
            <person name="Rumpler F."/>
            <person name="Villalobos L.I.A.C."/>
            <person name="Clay J.M."/>
            <person name="Skokan R."/>
            <person name="Toyoda A."/>
            <person name="Suzuki Y."/>
            <person name="Kagoshima H."/>
            <person name="Schijlen E."/>
            <person name="Tajeshwar N."/>
            <person name="Catarino B."/>
            <person name="Hetherington A.J."/>
            <person name="Saltykova A."/>
            <person name="Bonnot C."/>
            <person name="Breuninger H."/>
            <person name="Symeonidi A."/>
            <person name="Radhakrishnan G.V."/>
            <person name="Van Nieuwerburgh F."/>
            <person name="Deforce D."/>
            <person name="Chang C."/>
            <person name="Karol K.G."/>
            <person name="Hedrich R."/>
            <person name="Ulvskov P."/>
            <person name="Glockner G."/>
            <person name="Delwiche C.F."/>
            <person name="Petrasek J."/>
            <person name="Van de Peer Y."/>
            <person name="Friml J."/>
            <person name="Beilby M."/>
            <person name="Dolan L."/>
            <person name="Kohara Y."/>
            <person name="Sugano S."/>
            <person name="Fujiyama A."/>
            <person name="Delaux P.-M."/>
            <person name="Quint M."/>
            <person name="TheiBen G."/>
            <person name="Hagemann M."/>
            <person name="Harholt J."/>
            <person name="Dunand C."/>
            <person name="Zachgo S."/>
            <person name="Langdale J."/>
            <person name="Maumus F."/>
            <person name="Straeten D.V.D."/>
            <person name="Gould S.B."/>
            <person name="Rensing S.A."/>
        </authorList>
    </citation>
    <scope>NUCLEOTIDE SEQUENCE [LARGE SCALE GENOMIC DNA]</scope>
    <source>
        <strain evidence="7 8">S276</strain>
    </source>
</reference>
<feature type="compositionally biased region" description="Basic and acidic residues" evidence="4">
    <location>
        <begin position="1196"/>
        <end position="1221"/>
    </location>
</feature>
<feature type="compositionally biased region" description="Basic and acidic residues" evidence="4">
    <location>
        <begin position="1014"/>
        <end position="1030"/>
    </location>
</feature>
<evidence type="ECO:0000313" key="7">
    <source>
        <dbReference type="EMBL" id="GBG82775.1"/>
    </source>
</evidence>
<evidence type="ECO:0000256" key="1">
    <source>
        <dbReference type="PIRSR" id="PIRSR610347-1"/>
    </source>
</evidence>
<feature type="compositionally biased region" description="Gly residues" evidence="4">
    <location>
        <begin position="553"/>
        <end position="569"/>
    </location>
</feature>
<organism evidence="7 8">
    <name type="scientific">Chara braunii</name>
    <name type="common">Braun's stonewort</name>
    <dbReference type="NCBI Taxonomy" id="69332"/>
    <lineage>
        <taxon>Eukaryota</taxon>
        <taxon>Viridiplantae</taxon>
        <taxon>Streptophyta</taxon>
        <taxon>Charophyceae</taxon>
        <taxon>Charales</taxon>
        <taxon>Characeae</taxon>
        <taxon>Chara</taxon>
    </lineage>
</organism>
<feature type="compositionally biased region" description="Acidic residues" evidence="4">
    <location>
        <begin position="2160"/>
        <end position="2169"/>
    </location>
</feature>
<feature type="compositionally biased region" description="Basic and acidic residues" evidence="4">
    <location>
        <begin position="1128"/>
        <end position="1138"/>
    </location>
</feature>
<feature type="site" description="Interaction with DNA" evidence="3">
    <location>
        <position position="2052"/>
    </location>
</feature>
<dbReference type="Gramene" id="GBG82775">
    <property type="protein sequence ID" value="GBG82775"/>
    <property type="gene ID" value="CBR_g36305"/>
</dbReference>
<evidence type="ECO:0000259" key="5">
    <source>
        <dbReference type="PROSITE" id="PS50006"/>
    </source>
</evidence>
<dbReference type="InterPro" id="IPR010347">
    <property type="entry name" value="Tdp1"/>
</dbReference>
<evidence type="ECO:0008006" key="9">
    <source>
        <dbReference type="Google" id="ProtNLM"/>
    </source>
</evidence>